<evidence type="ECO:0000259" key="1">
    <source>
        <dbReference type="Pfam" id="PF01872"/>
    </source>
</evidence>
<dbReference type="Proteomes" id="UP000503540">
    <property type="component" value="Chromosome"/>
</dbReference>
<keyword evidence="3" id="KW-1185">Reference proteome</keyword>
<proteinExistence type="predicted"/>
<feature type="domain" description="Bacterial bifunctional deaminase-reductase C-terminal" evidence="1">
    <location>
        <begin position="2"/>
        <end position="134"/>
    </location>
</feature>
<dbReference type="SUPFAM" id="SSF53597">
    <property type="entry name" value="Dihydrofolate reductase-like"/>
    <property type="match status" value="1"/>
</dbReference>
<organism evidence="2 3">
    <name type="scientific">Nocardia arthritidis</name>
    <dbReference type="NCBI Taxonomy" id="228602"/>
    <lineage>
        <taxon>Bacteria</taxon>
        <taxon>Bacillati</taxon>
        <taxon>Actinomycetota</taxon>
        <taxon>Actinomycetes</taxon>
        <taxon>Mycobacteriales</taxon>
        <taxon>Nocardiaceae</taxon>
        <taxon>Nocardia</taxon>
    </lineage>
</organism>
<name>A0A6G9YDQ8_9NOCA</name>
<dbReference type="Pfam" id="PF01872">
    <property type="entry name" value="RibD_C"/>
    <property type="match status" value="1"/>
</dbReference>
<dbReference type="InterPro" id="IPR024072">
    <property type="entry name" value="DHFR-like_dom_sf"/>
</dbReference>
<accession>A0A6G9YDQ8</accession>
<reference evidence="2 3" key="1">
    <citation type="journal article" date="2019" name="ACS Chem. Biol.">
        <title>Identification and Mobilization of a Cryptic Antibiotic Biosynthesis Gene Locus from a Human-Pathogenic Nocardia Isolate.</title>
        <authorList>
            <person name="Herisse M."/>
            <person name="Ishida K."/>
            <person name="Porter J.L."/>
            <person name="Howden B."/>
            <person name="Hertweck C."/>
            <person name="Stinear T.P."/>
            <person name="Pidot S.J."/>
        </authorList>
    </citation>
    <scope>NUCLEOTIDE SEQUENCE [LARGE SCALE GENOMIC DNA]</scope>
    <source>
        <strain evidence="2 3">AUSMDU00012717</strain>
    </source>
</reference>
<dbReference type="InterPro" id="IPR002734">
    <property type="entry name" value="RibDG_C"/>
</dbReference>
<dbReference type="PANTHER" id="PTHR38011:SF11">
    <property type="entry name" value="2,5-DIAMINO-6-RIBOSYLAMINO-4(3H)-PYRIMIDINONE 5'-PHOSPHATE REDUCTASE"/>
    <property type="match status" value="1"/>
</dbReference>
<protein>
    <submittedName>
        <fullName evidence="2">Dihydrofolate reductase</fullName>
    </submittedName>
</protein>
<dbReference type="KEGG" id="nah:F5544_17280"/>
<dbReference type="GO" id="GO:0009231">
    <property type="term" value="P:riboflavin biosynthetic process"/>
    <property type="evidence" value="ECO:0007669"/>
    <property type="project" value="InterPro"/>
</dbReference>
<gene>
    <name evidence="2" type="ORF">F5544_17280</name>
</gene>
<evidence type="ECO:0000313" key="2">
    <source>
        <dbReference type="EMBL" id="QIS11332.1"/>
    </source>
</evidence>
<dbReference type="InterPro" id="IPR050765">
    <property type="entry name" value="Riboflavin_Biosynth_HTPR"/>
</dbReference>
<dbReference type="Gene3D" id="3.40.430.10">
    <property type="entry name" value="Dihydrofolate Reductase, subunit A"/>
    <property type="match status" value="1"/>
</dbReference>
<dbReference type="EMBL" id="CP046172">
    <property type="protein sequence ID" value="QIS11332.1"/>
    <property type="molecule type" value="Genomic_DNA"/>
</dbReference>
<dbReference type="GO" id="GO:0008703">
    <property type="term" value="F:5-amino-6-(5-phosphoribosylamino)uracil reductase activity"/>
    <property type="evidence" value="ECO:0007669"/>
    <property type="project" value="InterPro"/>
</dbReference>
<dbReference type="PANTHER" id="PTHR38011">
    <property type="entry name" value="DIHYDROFOLATE REDUCTASE FAMILY PROTEIN (AFU_ORTHOLOGUE AFUA_8G06820)"/>
    <property type="match status" value="1"/>
</dbReference>
<evidence type="ECO:0000313" key="3">
    <source>
        <dbReference type="Proteomes" id="UP000503540"/>
    </source>
</evidence>
<dbReference type="AlphaFoldDB" id="A0A6G9YDQ8"/>
<sequence>MARNDAMLMGRKTYEGFLPFFGSQSGPYFDAVNEMPKYVVSTTMGKAEWKNTTVLNTNLADEIAKLEDPPGEVIGVGGSATLVRWLLAEGLLDELHLLLFPVILGGEGARLFEHDMTVPDLRLTGADTLACGVVNLHYVSA</sequence>